<proteinExistence type="inferred from homology"/>
<evidence type="ECO:0000256" key="4">
    <source>
        <dbReference type="ARBA" id="ARBA00022603"/>
    </source>
</evidence>
<dbReference type="EC" id="2.1.1.63" evidence="3"/>
<dbReference type="PANTHER" id="PTHR10815:SF13">
    <property type="entry name" value="METHYLATED-DNA--PROTEIN-CYSTEINE METHYLTRANSFERASE"/>
    <property type="match status" value="1"/>
</dbReference>
<evidence type="ECO:0000259" key="11">
    <source>
        <dbReference type="PROSITE" id="PS01124"/>
    </source>
</evidence>
<keyword evidence="7" id="KW-0805">Transcription regulation</keyword>
<dbReference type="InterPro" id="IPR036388">
    <property type="entry name" value="WH-like_DNA-bd_sf"/>
</dbReference>
<dbReference type="FunFam" id="1.10.10.10:FF:000214">
    <property type="entry name" value="Methylated-DNA--protein-cysteine methyltransferase"/>
    <property type="match status" value="1"/>
</dbReference>
<evidence type="ECO:0000256" key="3">
    <source>
        <dbReference type="ARBA" id="ARBA00011918"/>
    </source>
</evidence>
<dbReference type="Proteomes" id="UP000483362">
    <property type="component" value="Unassembled WGS sequence"/>
</dbReference>
<dbReference type="SUPFAM" id="SSF53155">
    <property type="entry name" value="Methylated DNA-protein cysteine methyltransferase domain"/>
    <property type="match status" value="1"/>
</dbReference>
<comment type="catalytic activity">
    <reaction evidence="10">
        <text>a 6-O-methyl-2'-deoxyguanosine in DNA + L-cysteinyl-[protein] = S-methyl-L-cysteinyl-[protein] + a 2'-deoxyguanosine in DNA</text>
        <dbReference type="Rhea" id="RHEA:24000"/>
        <dbReference type="Rhea" id="RHEA-COMP:10131"/>
        <dbReference type="Rhea" id="RHEA-COMP:10132"/>
        <dbReference type="Rhea" id="RHEA-COMP:11367"/>
        <dbReference type="Rhea" id="RHEA-COMP:11368"/>
        <dbReference type="ChEBI" id="CHEBI:29950"/>
        <dbReference type="ChEBI" id="CHEBI:82612"/>
        <dbReference type="ChEBI" id="CHEBI:85445"/>
        <dbReference type="ChEBI" id="CHEBI:85448"/>
        <dbReference type="EC" id="2.1.1.63"/>
    </reaction>
</comment>
<evidence type="ECO:0000256" key="5">
    <source>
        <dbReference type="ARBA" id="ARBA00022679"/>
    </source>
</evidence>
<dbReference type="GO" id="GO:0032259">
    <property type="term" value="P:methylation"/>
    <property type="evidence" value="ECO:0007669"/>
    <property type="project" value="UniProtKB-KW"/>
</dbReference>
<evidence type="ECO:0000256" key="6">
    <source>
        <dbReference type="ARBA" id="ARBA00022763"/>
    </source>
</evidence>
<dbReference type="Gene3D" id="1.10.10.60">
    <property type="entry name" value="Homeodomain-like"/>
    <property type="match status" value="1"/>
</dbReference>
<keyword evidence="5 12" id="KW-0808">Transferase</keyword>
<dbReference type="InterPro" id="IPR001497">
    <property type="entry name" value="MethylDNA_cys_MeTrfase_AS"/>
</dbReference>
<dbReference type="GO" id="GO:0003700">
    <property type="term" value="F:DNA-binding transcription factor activity"/>
    <property type="evidence" value="ECO:0007669"/>
    <property type="project" value="InterPro"/>
</dbReference>
<evidence type="ECO:0000313" key="13">
    <source>
        <dbReference type="Proteomes" id="UP000483362"/>
    </source>
</evidence>
<accession>A0A6L5XBR9</accession>
<dbReference type="GO" id="GO:0003908">
    <property type="term" value="F:methylated-DNA-[protein]-cysteine S-methyltransferase activity"/>
    <property type="evidence" value="ECO:0007669"/>
    <property type="project" value="UniProtKB-EC"/>
</dbReference>
<evidence type="ECO:0000256" key="10">
    <source>
        <dbReference type="ARBA" id="ARBA00049348"/>
    </source>
</evidence>
<protein>
    <recommendedName>
        <fullName evidence="3">methylated-DNA--[protein]-cysteine S-methyltransferase</fullName>
        <ecNumber evidence="3">2.1.1.63</ecNumber>
    </recommendedName>
</protein>
<sequence>MDCNFEQIAEAIRYVEANKPRQPSLAEVASHLGLSQLYFQHMFTAWAGISFNRFLEFLSVGYAKRVVEEENFSRPVAACTTGSSCACGLHAPVVHIDGMTPDECRGGAAGLQLHYVFSQSPFGELIVASTGKGVCYAAFADGGREAAIRSLQAAFPLATLQEHPDVHNTCAARIFQLDGTGVDEVRLHLKATPFQVKVWKELVEVPVGHLTTYLQLAHSIGNARASRAVGRAVACNPVALLIPCHRVIHSSGRIGNYHWGPERKAAIIGWEAALCTSCTTGC</sequence>
<dbReference type="NCBIfam" id="TIGR00589">
    <property type="entry name" value="ogt"/>
    <property type="match status" value="1"/>
</dbReference>
<evidence type="ECO:0000256" key="1">
    <source>
        <dbReference type="ARBA" id="ARBA00001286"/>
    </source>
</evidence>
<feature type="domain" description="HTH araC/xylS-type" evidence="11">
    <location>
        <begin position="9"/>
        <end position="107"/>
    </location>
</feature>
<dbReference type="SUPFAM" id="SSF46767">
    <property type="entry name" value="Methylated DNA-protein cysteine methyltransferase, C-terminal domain"/>
    <property type="match status" value="1"/>
</dbReference>
<dbReference type="SUPFAM" id="SSF46689">
    <property type="entry name" value="Homeodomain-like"/>
    <property type="match status" value="1"/>
</dbReference>
<comment type="caution">
    <text evidence="12">The sequence shown here is derived from an EMBL/GenBank/DDBJ whole genome shotgun (WGS) entry which is preliminary data.</text>
</comment>
<dbReference type="PANTHER" id="PTHR10815">
    <property type="entry name" value="METHYLATED-DNA--PROTEIN-CYSTEINE METHYLTRANSFERASE"/>
    <property type="match status" value="1"/>
</dbReference>
<evidence type="ECO:0000256" key="7">
    <source>
        <dbReference type="ARBA" id="ARBA00023015"/>
    </source>
</evidence>
<keyword evidence="8" id="KW-0804">Transcription</keyword>
<dbReference type="InterPro" id="IPR036217">
    <property type="entry name" value="MethylDNA_cys_MeTrfase_DNAb"/>
</dbReference>
<evidence type="ECO:0000313" key="12">
    <source>
        <dbReference type="EMBL" id="MSS17087.1"/>
    </source>
</evidence>
<dbReference type="InterPro" id="IPR036631">
    <property type="entry name" value="MGMT_N_sf"/>
</dbReference>
<organism evidence="12 13">
    <name type="scientific">Sodaliphilus pleomorphus</name>
    <dbReference type="NCBI Taxonomy" id="2606626"/>
    <lineage>
        <taxon>Bacteria</taxon>
        <taxon>Pseudomonadati</taxon>
        <taxon>Bacteroidota</taxon>
        <taxon>Bacteroidia</taxon>
        <taxon>Bacteroidales</taxon>
        <taxon>Muribaculaceae</taxon>
        <taxon>Sodaliphilus</taxon>
    </lineage>
</organism>
<dbReference type="Gene3D" id="1.10.10.10">
    <property type="entry name" value="Winged helix-like DNA-binding domain superfamily/Winged helix DNA-binding domain"/>
    <property type="match status" value="1"/>
</dbReference>
<dbReference type="InterPro" id="IPR018060">
    <property type="entry name" value="HTH_AraC"/>
</dbReference>
<evidence type="ECO:0000256" key="8">
    <source>
        <dbReference type="ARBA" id="ARBA00023163"/>
    </source>
</evidence>
<evidence type="ECO:0000256" key="2">
    <source>
        <dbReference type="ARBA" id="ARBA00008711"/>
    </source>
</evidence>
<keyword evidence="13" id="KW-1185">Reference proteome</keyword>
<dbReference type="RefSeq" id="WP_154326658.1">
    <property type="nucleotide sequence ID" value="NZ_CP045696.1"/>
</dbReference>
<evidence type="ECO:0000256" key="9">
    <source>
        <dbReference type="ARBA" id="ARBA00023204"/>
    </source>
</evidence>
<dbReference type="InterPro" id="IPR014048">
    <property type="entry name" value="MethylDNA_cys_MeTrfase_DNA-bd"/>
</dbReference>
<dbReference type="GO" id="GO:0043565">
    <property type="term" value="F:sequence-specific DNA binding"/>
    <property type="evidence" value="ECO:0007669"/>
    <property type="project" value="InterPro"/>
</dbReference>
<dbReference type="Pfam" id="PF01035">
    <property type="entry name" value="DNA_binding_1"/>
    <property type="match status" value="1"/>
</dbReference>
<dbReference type="PROSITE" id="PS00374">
    <property type="entry name" value="MGMT"/>
    <property type="match status" value="1"/>
</dbReference>
<dbReference type="AlphaFoldDB" id="A0A6L5XBR9"/>
<keyword evidence="6" id="KW-0227">DNA damage</keyword>
<dbReference type="CDD" id="cd06445">
    <property type="entry name" value="ATase"/>
    <property type="match status" value="1"/>
</dbReference>
<reference evidence="12 13" key="1">
    <citation type="submission" date="2019-08" db="EMBL/GenBank/DDBJ databases">
        <title>In-depth cultivation of the pig gut microbiome towards novel bacterial diversity and tailored functional studies.</title>
        <authorList>
            <person name="Wylensek D."/>
            <person name="Hitch T.C.A."/>
            <person name="Clavel T."/>
        </authorList>
    </citation>
    <scope>NUCLEOTIDE SEQUENCE [LARGE SCALE GENOMIC DNA]</scope>
    <source>
        <strain evidence="12 13">Oil-RF-744-WCA-WT-10</strain>
    </source>
</reference>
<dbReference type="InterPro" id="IPR009057">
    <property type="entry name" value="Homeodomain-like_sf"/>
</dbReference>
<name>A0A6L5XBR9_9BACT</name>
<keyword evidence="4 12" id="KW-0489">Methyltransferase</keyword>
<dbReference type="EMBL" id="VULT01000006">
    <property type="protein sequence ID" value="MSS17087.1"/>
    <property type="molecule type" value="Genomic_DNA"/>
</dbReference>
<comment type="similarity">
    <text evidence="2">Belongs to the MGMT family.</text>
</comment>
<gene>
    <name evidence="12" type="ORF">FYJ29_04815</name>
</gene>
<dbReference type="GO" id="GO:0006281">
    <property type="term" value="P:DNA repair"/>
    <property type="evidence" value="ECO:0007669"/>
    <property type="project" value="UniProtKB-KW"/>
</dbReference>
<comment type="catalytic activity">
    <reaction evidence="1">
        <text>a 4-O-methyl-thymidine in DNA + L-cysteinyl-[protein] = a thymidine in DNA + S-methyl-L-cysteinyl-[protein]</text>
        <dbReference type="Rhea" id="RHEA:53428"/>
        <dbReference type="Rhea" id="RHEA-COMP:10131"/>
        <dbReference type="Rhea" id="RHEA-COMP:10132"/>
        <dbReference type="Rhea" id="RHEA-COMP:13555"/>
        <dbReference type="Rhea" id="RHEA-COMP:13556"/>
        <dbReference type="ChEBI" id="CHEBI:29950"/>
        <dbReference type="ChEBI" id="CHEBI:82612"/>
        <dbReference type="ChEBI" id="CHEBI:137386"/>
        <dbReference type="ChEBI" id="CHEBI:137387"/>
        <dbReference type="EC" id="2.1.1.63"/>
    </reaction>
</comment>
<dbReference type="Gene3D" id="3.30.160.70">
    <property type="entry name" value="Methylated DNA-protein cysteine methyltransferase domain"/>
    <property type="match status" value="1"/>
</dbReference>
<dbReference type="PROSITE" id="PS01124">
    <property type="entry name" value="HTH_ARAC_FAMILY_2"/>
    <property type="match status" value="1"/>
</dbReference>
<keyword evidence="9" id="KW-0234">DNA repair</keyword>